<dbReference type="EMBL" id="LAZR01003861">
    <property type="protein sequence ID" value="KKN14010.1"/>
    <property type="molecule type" value="Genomic_DNA"/>
</dbReference>
<reference evidence="1" key="1">
    <citation type="journal article" date="2015" name="Nature">
        <title>Complex archaea that bridge the gap between prokaryotes and eukaryotes.</title>
        <authorList>
            <person name="Spang A."/>
            <person name="Saw J.H."/>
            <person name="Jorgensen S.L."/>
            <person name="Zaremba-Niedzwiedzka K."/>
            <person name="Martijn J."/>
            <person name="Lind A.E."/>
            <person name="van Eijk R."/>
            <person name="Schleper C."/>
            <person name="Guy L."/>
            <person name="Ettema T.J."/>
        </authorList>
    </citation>
    <scope>NUCLEOTIDE SEQUENCE</scope>
</reference>
<dbReference type="AlphaFoldDB" id="A0A0F9N373"/>
<comment type="caution">
    <text evidence="1">The sequence shown here is derived from an EMBL/GenBank/DDBJ whole genome shotgun (WGS) entry which is preliminary data.</text>
</comment>
<organism evidence="1">
    <name type="scientific">marine sediment metagenome</name>
    <dbReference type="NCBI Taxonomy" id="412755"/>
    <lineage>
        <taxon>unclassified sequences</taxon>
        <taxon>metagenomes</taxon>
        <taxon>ecological metagenomes</taxon>
    </lineage>
</organism>
<name>A0A0F9N373_9ZZZZ</name>
<protein>
    <recommendedName>
        <fullName evidence="2">HNH nuclease domain-containing protein</fullName>
    </recommendedName>
</protein>
<proteinExistence type="predicted"/>
<accession>A0A0F9N373</accession>
<gene>
    <name evidence="1" type="ORF">LCGC14_1000490</name>
</gene>
<evidence type="ECO:0008006" key="2">
    <source>
        <dbReference type="Google" id="ProtNLM"/>
    </source>
</evidence>
<sequence length="153" mass="18042">MSEATKLIEENLSKLKLWANTVPKQTFQVNLWHVLSEKDGDIIRTVIYKRDNYRCQICGKKSVQIHAHEQWKFDYSKELQILEDIISLCTPCHYNIHLGYSGGFEKSEREKVITHWCNINQKTREDFSAYVLNVFALSTIKEKKFIFFSSSIF</sequence>
<evidence type="ECO:0000313" key="1">
    <source>
        <dbReference type="EMBL" id="KKN14010.1"/>
    </source>
</evidence>